<feature type="chain" id="PRO_5023096882" evidence="5">
    <location>
        <begin position="24"/>
        <end position="477"/>
    </location>
</feature>
<dbReference type="InterPro" id="IPR015943">
    <property type="entry name" value="WD40/YVTN_repeat-like_dom_sf"/>
</dbReference>
<gene>
    <name evidence="7" type="ORF">OJF2_61460</name>
</gene>
<evidence type="ECO:0000256" key="3">
    <source>
        <dbReference type="PROSITE-ProRule" id="PRU00221"/>
    </source>
</evidence>
<evidence type="ECO:0000313" key="8">
    <source>
        <dbReference type="Proteomes" id="UP000324233"/>
    </source>
</evidence>
<dbReference type="SMART" id="SM00320">
    <property type="entry name" value="WD40"/>
    <property type="match status" value="7"/>
</dbReference>
<dbReference type="KEGG" id="agv:OJF2_61460"/>
<dbReference type="InterPro" id="IPR001680">
    <property type="entry name" value="WD40_rpt"/>
</dbReference>
<dbReference type="InterPro" id="IPR019775">
    <property type="entry name" value="WD40_repeat_CS"/>
</dbReference>
<keyword evidence="2" id="KW-0677">Repeat</keyword>
<evidence type="ECO:0000259" key="6">
    <source>
        <dbReference type="Pfam" id="PF07635"/>
    </source>
</evidence>
<dbReference type="AlphaFoldDB" id="A0A5B9WC00"/>
<organism evidence="7 8">
    <name type="scientific">Aquisphaera giovannonii</name>
    <dbReference type="NCBI Taxonomy" id="406548"/>
    <lineage>
        <taxon>Bacteria</taxon>
        <taxon>Pseudomonadati</taxon>
        <taxon>Planctomycetota</taxon>
        <taxon>Planctomycetia</taxon>
        <taxon>Isosphaerales</taxon>
        <taxon>Isosphaeraceae</taxon>
        <taxon>Aquisphaera</taxon>
    </lineage>
</organism>
<evidence type="ECO:0000256" key="2">
    <source>
        <dbReference type="ARBA" id="ARBA00022737"/>
    </source>
</evidence>
<feature type="repeat" description="WD" evidence="3">
    <location>
        <begin position="256"/>
        <end position="297"/>
    </location>
</feature>
<keyword evidence="5" id="KW-0732">Signal</keyword>
<dbReference type="Pfam" id="PF00400">
    <property type="entry name" value="WD40"/>
    <property type="match status" value="6"/>
</dbReference>
<dbReference type="RefSeq" id="WP_246196225.1">
    <property type="nucleotide sequence ID" value="NZ_CP042997.1"/>
</dbReference>
<dbReference type="PANTHER" id="PTHR44129">
    <property type="entry name" value="WD REPEAT-CONTAINING PROTEIN POP1"/>
    <property type="match status" value="1"/>
</dbReference>
<feature type="repeat" description="WD" evidence="3">
    <location>
        <begin position="298"/>
        <end position="339"/>
    </location>
</feature>
<dbReference type="InterPro" id="IPR050349">
    <property type="entry name" value="WD_LIS1/nudF_dynein_reg"/>
</dbReference>
<accession>A0A5B9WC00</accession>
<feature type="signal peptide" evidence="5">
    <location>
        <begin position="1"/>
        <end position="23"/>
    </location>
</feature>
<dbReference type="PROSITE" id="PS50294">
    <property type="entry name" value="WD_REPEATS_REGION"/>
    <property type="match status" value="3"/>
</dbReference>
<evidence type="ECO:0000256" key="4">
    <source>
        <dbReference type="SAM" id="MobiDB-lite"/>
    </source>
</evidence>
<feature type="domain" description="Cytochrome C Planctomycete-type" evidence="6">
    <location>
        <begin position="62"/>
        <end position="118"/>
    </location>
</feature>
<keyword evidence="1 3" id="KW-0853">WD repeat</keyword>
<dbReference type="InterPro" id="IPR011429">
    <property type="entry name" value="Cyt_c_Planctomycete-type"/>
</dbReference>
<evidence type="ECO:0000256" key="5">
    <source>
        <dbReference type="SAM" id="SignalP"/>
    </source>
</evidence>
<name>A0A5B9WC00_9BACT</name>
<dbReference type="PROSITE" id="PS50082">
    <property type="entry name" value="WD_REPEATS_2"/>
    <property type="match status" value="4"/>
</dbReference>
<evidence type="ECO:0000256" key="1">
    <source>
        <dbReference type="ARBA" id="ARBA00022574"/>
    </source>
</evidence>
<dbReference type="InterPro" id="IPR011047">
    <property type="entry name" value="Quinoprotein_ADH-like_sf"/>
</dbReference>
<evidence type="ECO:0000313" key="7">
    <source>
        <dbReference type="EMBL" id="QEH37555.1"/>
    </source>
</evidence>
<feature type="region of interest" description="Disordered" evidence="4">
    <location>
        <begin position="20"/>
        <end position="47"/>
    </location>
</feature>
<sequence length="477" mass="50543" precursor="true">MIRPSAARLAFTTLLILAGPAPAAPDEPRPRAPEKPKADAHPGPGKPVSFLRDVAPILVRDCIACHNARKSEGKYAMTTFAQLLKGSKSGDGDAIVPGKPDDSNFIDVLLPDAEPRMPYKLDPLATADIELLRKWIAEGAKYDGSSPGEDWAFVLHKTRAVTVPESYPAAVPVTALAFSPDGARIATSGYHEMIFWNVADGTIARRVAGLPERTQTIAISPDGKRLATAGGDPGQYGIVRLWDVEAAGGLRPARDLAEGSDVVFAAAFSPDGKALATAGADRVVRVYEVESGKPLVQSEDHADWIFDVAFSPDGKQLATASRDKTAKVLQVATKESLATFPGHTVPVYAAAFLPDGKTVVSAGEDNAIRAWTVGDEAKQVRQFGGFGGAVFRLRLSPDGKTLAACSADKTVRTFKADTGAPLQTLKGHADWVYSVAFSPDGKTLASGSWDGEVRLWNLADGKPVRTILAAPGFKRAK</sequence>
<protein>
    <submittedName>
        <fullName evidence="7">Translocation protein TolB</fullName>
    </submittedName>
</protein>
<feature type="repeat" description="WD" evidence="3">
    <location>
        <begin position="340"/>
        <end position="373"/>
    </location>
</feature>
<keyword evidence="8" id="KW-1185">Reference proteome</keyword>
<feature type="repeat" description="WD" evidence="3">
    <location>
        <begin position="425"/>
        <end position="466"/>
    </location>
</feature>
<dbReference type="SUPFAM" id="SSF50998">
    <property type="entry name" value="Quinoprotein alcohol dehydrogenase-like"/>
    <property type="match status" value="1"/>
</dbReference>
<dbReference type="PROSITE" id="PS00678">
    <property type="entry name" value="WD_REPEATS_1"/>
    <property type="match status" value="1"/>
</dbReference>
<dbReference type="CDD" id="cd00200">
    <property type="entry name" value="WD40"/>
    <property type="match status" value="1"/>
</dbReference>
<reference evidence="7 8" key="1">
    <citation type="submission" date="2019-08" db="EMBL/GenBank/DDBJ databases">
        <title>Deep-cultivation of Planctomycetes and their phenomic and genomic characterization uncovers novel biology.</title>
        <authorList>
            <person name="Wiegand S."/>
            <person name="Jogler M."/>
            <person name="Boedeker C."/>
            <person name="Pinto D."/>
            <person name="Vollmers J."/>
            <person name="Rivas-Marin E."/>
            <person name="Kohn T."/>
            <person name="Peeters S.H."/>
            <person name="Heuer A."/>
            <person name="Rast P."/>
            <person name="Oberbeckmann S."/>
            <person name="Bunk B."/>
            <person name="Jeske O."/>
            <person name="Meyerdierks A."/>
            <person name="Storesund J.E."/>
            <person name="Kallscheuer N."/>
            <person name="Luecker S."/>
            <person name="Lage O.M."/>
            <person name="Pohl T."/>
            <person name="Merkel B.J."/>
            <person name="Hornburger P."/>
            <person name="Mueller R.-W."/>
            <person name="Bruemmer F."/>
            <person name="Labrenz M."/>
            <person name="Spormann A.M."/>
            <person name="Op den Camp H."/>
            <person name="Overmann J."/>
            <person name="Amann R."/>
            <person name="Jetten M.S.M."/>
            <person name="Mascher T."/>
            <person name="Medema M.H."/>
            <person name="Devos D.P."/>
            <person name="Kaster A.-K."/>
            <person name="Ovreas L."/>
            <person name="Rohde M."/>
            <person name="Galperin M.Y."/>
            <person name="Jogler C."/>
        </authorList>
    </citation>
    <scope>NUCLEOTIDE SEQUENCE [LARGE SCALE GENOMIC DNA]</scope>
    <source>
        <strain evidence="7 8">OJF2</strain>
    </source>
</reference>
<dbReference type="EMBL" id="CP042997">
    <property type="protein sequence ID" value="QEH37555.1"/>
    <property type="molecule type" value="Genomic_DNA"/>
</dbReference>
<dbReference type="Pfam" id="PF07635">
    <property type="entry name" value="PSCyt1"/>
    <property type="match status" value="1"/>
</dbReference>
<dbReference type="Gene3D" id="2.130.10.10">
    <property type="entry name" value="YVTN repeat-like/Quinoprotein amine dehydrogenase"/>
    <property type="match status" value="2"/>
</dbReference>
<feature type="compositionally biased region" description="Basic and acidic residues" evidence="4">
    <location>
        <begin position="26"/>
        <end position="40"/>
    </location>
</feature>
<proteinExistence type="predicted"/>
<dbReference type="Proteomes" id="UP000324233">
    <property type="component" value="Chromosome"/>
</dbReference>